<dbReference type="InterPro" id="IPR002656">
    <property type="entry name" value="Acyl_transf_3_dom"/>
</dbReference>
<comment type="similarity">
    <text evidence="2">Belongs to the acyltransferase 3 family.</text>
</comment>
<keyword evidence="4 7" id="KW-0812">Transmembrane</keyword>
<feature type="domain" description="Acyltransferase 3" evidence="8">
    <location>
        <begin position="27"/>
        <end position="372"/>
    </location>
</feature>
<reference evidence="9 10" key="1">
    <citation type="submission" date="2017-08" db="EMBL/GenBank/DDBJ databases">
        <title>Virgibacillus indicus sp. nov. and Virgibacillus profoundi sp. nov, two moderately halophilic bacteria isolated from marine sediment by using the Microfluidic Streak Plate.</title>
        <authorList>
            <person name="Xu B."/>
            <person name="Hu B."/>
            <person name="Wang J."/>
            <person name="Zhu Y."/>
            <person name="Huang L."/>
            <person name="Du W."/>
            <person name="Huang Y."/>
        </authorList>
    </citation>
    <scope>NUCLEOTIDE SEQUENCE [LARGE SCALE GENOMIC DNA]</scope>
    <source>
        <strain evidence="9 10">IO3-P2-C2</strain>
    </source>
</reference>
<sequence>MNNEKEVFLYKLKYITAEGNYFIMERNYSIDFIKSFAIFAVVCIHTGTLSGVQIGAIHGDDADFIIDTFARFAVPFFFVASGYLFVQKINSIAEKYPTEKTKQQINYFKKYTLKLVKLWLAWFTFYFLFDLTVKIIETDKTSQGLQTMFTDYIQNVFTWELFYYGTGHSQYHLWFLLALIWSIIILFIFIKIDSLALLAVISLGLNIFGLFGQSYSTILEVNLETRDALFFGLFYIVLGGMLATHLNRVKAAAKRISTYIYIVLIILLSGIQVLEGYVTMKLWEGNAQNYFLATIPLIIILFMTIIKHNKLGKNTMISKIGANAVGIYVAHVFVMKFIGIMMTRFDLAYIEETIGWKLLFTPVVFILAYLMYAGIQILKGFTFQDIKQKISKRKERQSAISEYH</sequence>
<name>A0A265NAR6_9BACI</name>
<evidence type="ECO:0000256" key="2">
    <source>
        <dbReference type="ARBA" id="ARBA00007400"/>
    </source>
</evidence>
<keyword evidence="6 7" id="KW-0472">Membrane</keyword>
<feature type="transmembrane region" description="Helical" evidence="7">
    <location>
        <begin position="69"/>
        <end position="86"/>
    </location>
</feature>
<feature type="transmembrane region" description="Helical" evidence="7">
    <location>
        <begin position="290"/>
        <end position="308"/>
    </location>
</feature>
<comment type="caution">
    <text evidence="9">The sequence shown here is derived from an EMBL/GenBank/DDBJ whole genome shotgun (WGS) entry which is preliminary data.</text>
</comment>
<dbReference type="PANTHER" id="PTHR40074">
    <property type="entry name" value="O-ACETYLTRANSFERASE WECH"/>
    <property type="match status" value="1"/>
</dbReference>
<evidence type="ECO:0000256" key="1">
    <source>
        <dbReference type="ARBA" id="ARBA00004651"/>
    </source>
</evidence>
<feature type="transmembrane region" description="Helical" evidence="7">
    <location>
        <begin position="258"/>
        <end position="278"/>
    </location>
</feature>
<evidence type="ECO:0000313" key="9">
    <source>
        <dbReference type="EMBL" id="OZU88386.1"/>
    </source>
</evidence>
<evidence type="ECO:0000256" key="5">
    <source>
        <dbReference type="ARBA" id="ARBA00022989"/>
    </source>
</evidence>
<feature type="transmembrane region" description="Helical" evidence="7">
    <location>
        <begin position="228"/>
        <end position="246"/>
    </location>
</feature>
<dbReference type="OrthoDB" id="5808342at2"/>
<evidence type="ECO:0000256" key="7">
    <source>
        <dbReference type="SAM" id="Phobius"/>
    </source>
</evidence>
<dbReference type="GO" id="GO:0009246">
    <property type="term" value="P:enterobacterial common antigen biosynthetic process"/>
    <property type="evidence" value="ECO:0007669"/>
    <property type="project" value="TreeGrafter"/>
</dbReference>
<dbReference type="AlphaFoldDB" id="A0A265NAR6"/>
<dbReference type="Pfam" id="PF01757">
    <property type="entry name" value="Acyl_transf_3"/>
    <property type="match status" value="1"/>
</dbReference>
<dbReference type="GO" id="GO:0016413">
    <property type="term" value="F:O-acetyltransferase activity"/>
    <property type="evidence" value="ECO:0007669"/>
    <property type="project" value="TreeGrafter"/>
</dbReference>
<accession>A0A265NAR6</accession>
<protein>
    <recommendedName>
        <fullName evidence="8">Acyltransferase 3 domain-containing protein</fullName>
    </recommendedName>
</protein>
<comment type="subcellular location">
    <subcellularLocation>
        <location evidence="1">Cell membrane</location>
        <topology evidence="1">Multi-pass membrane protein</topology>
    </subcellularLocation>
</comment>
<keyword evidence="3" id="KW-1003">Cell membrane</keyword>
<dbReference type="PANTHER" id="PTHR40074:SF2">
    <property type="entry name" value="O-ACETYLTRANSFERASE WECH"/>
    <property type="match status" value="1"/>
</dbReference>
<keyword evidence="5 7" id="KW-1133">Transmembrane helix</keyword>
<feature type="transmembrane region" description="Helical" evidence="7">
    <location>
        <begin position="171"/>
        <end position="190"/>
    </location>
</feature>
<dbReference type="RefSeq" id="WP_094886125.1">
    <property type="nucleotide sequence ID" value="NZ_NPMS01000005.1"/>
</dbReference>
<evidence type="ECO:0000256" key="4">
    <source>
        <dbReference type="ARBA" id="ARBA00022692"/>
    </source>
</evidence>
<feature type="transmembrane region" description="Helical" evidence="7">
    <location>
        <begin position="111"/>
        <end position="129"/>
    </location>
</feature>
<feature type="transmembrane region" description="Helical" evidence="7">
    <location>
        <begin position="320"/>
        <end position="342"/>
    </location>
</feature>
<proteinExistence type="inferred from homology"/>
<evidence type="ECO:0000313" key="10">
    <source>
        <dbReference type="Proteomes" id="UP000216498"/>
    </source>
</evidence>
<dbReference type="Proteomes" id="UP000216498">
    <property type="component" value="Unassembled WGS sequence"/>
</dbReference>
<keyword evidence="10" id="KW-1185">Reference proteome</keyword>
<feature type="transmembrane region" description="Helical" evidence="7">
    <location>
        <begin position="197"/>
        <end position="216"/>
    </location>
</feature>
<evidence type="ECO:0000256" key="6">
    <source>
        <dbReference type="ARBA" id="ARBA00023136"/>
    </source>
</evidence>
<gene>
    <name evidence="9" type="ORF">CIL03_12115</name>
</gene>
<organism evidence="9 10">
    <name type="scientific">Virgibacillus indicus</name>
    <dbReference type="NCBI Taxonomy" id="2024554"/>
    <lineage>
        <taxon>Bacteria</taxon>
        <taxon>Bacillati</taxon>
        <taxon>Bacillota</taxon>
        <taxon>Bacilli</taxon>
        <taxon>Bacillales</taxon>
        <taxon>Bacillaceae</taxon>
        <taxon>Virgibacillus</taxon>
    </lineage>
</organism>
<dbReference type="EMBL" id="NPMS01000005">
    <property type="protein sequence ID" value="OZU88386.1"/>
    <property type="molecule type" value="Genomic_DNA"/>
</dbReference>
<feature type="transmembrane region" description="Helical" evidence="7">
    <location>
        <begin position="36"/>
        <end position="57"/>
    </location>
</feature>
<feature type="transmembrane region" description="Helical" evidence="7">
    <location>
        <begin position="354"/>
        <end position="375"/>
    </location>
</feature>
<evidence type="ECO:0000256" key="3">
    <source>
        <dbReference type="ARBA" id="ARBA00022475"/>
    </source>
</evidence>
<evidence type="ECO:0000259" key="8">
    <source>
        <dbReference type="Pfam" id="PF01757"/>
    </source>
</evidence>
<dbReference type="GO" id="GO:0005886">
    <property type="term" value="C:plasma membrane"/>
    <property type="evidence" value="ECO:0007669"/>
    <property type="project" value="UniProtKB-SubCell"/>
</dbReference>